<keyword evidence="1" id="KW-1133">Transmembrane helix</keyword>
<keyword evidence="1" id="KW-0812">Transmembrane</keyword>
<proteinExistence type="predicted"/>
<dbReference type="Gene3D" id="2.60.40.10">
    <property type="entry name" value="Immunoglobulins"/>
    <property type="match status" value="1"/>
</dbReference>
<keyword evidence="1" id="KW-0472">Membrane</keyword>
<evidence type="ECO:0000313" key="3">
    <source>
        <dbReference type="Proteomes" id="UP001558613"/>
    </source>
</evidence>
<comment type="caution">
    <text evidence="2">The sequence shown here is derived from an EMBL/GenBank/DDBJ whole genome shotgun (WGS) entry which is preliminary data.</text>
</comment>
<dbReference type="SUPFAM" id="SSF48726">
    <property type="entry name" value="Immunoglobulin"/>
    <property type="match status" value="1"/>
</dbReference>
<protein>
    <submittedName>
        <fullName evidence="2">Uncharacterized protein</fullName>
    </submittedName>
</protein>
<dbReference type="InterPro" id="IPR013783">
    <property type="entry name" value="Ig-like_fold"/>
</dbReference>
<accession>A0ABR3LJD7</accession>
<feature type="transmembrane region" description="Helical" evidence="1">
    <location>
        <begin position="50"/>
        <end position="71"/>
    </location>
</feature>
<evidence type="ECO:0000313" key="2">
    <source>
        <dbReference type="EMBL" id="KAL1251757.1"/>
    </source>
</evidence>
<dbReference type="PANTHER" id="PTHR21063:SF4">
    <property type="entry name" value="CD48 ANTIGEN-RELATED"/>
    <property type="match status" value="1"/>
</dbReference>
<sequence length="110" mass="11835">MNQNGSLTITNTRTADTGPYKLEINSSKISIIRIFNVSVTDSNMYSGAKAAAAAVLLMLVAAAAFAGVIYCRRRKSTQARQNAHTMIQQSDEGNGVDSIHLSAWDSTDHC</sequence>
<dbReference type="PANTHER" id="PTHR21063">
    <property type="entry name" value="LFA-3"/>
    <property type="match status" value="1"/>
</dbReference>
<reference evidence="2 3" key="1">
    <citation type="submission" date="2023-09" db="EMBL/GenBank/DDBJ databases">
        <authorList>
            <person name="Wang M."/>
        </authorList>
    </citation>
    <scope>NUCLEOTIDE SEQUENCE [LARGE SCALE GENOMIC DNA]</scope>
    <source>
        <strain evidence="2">GT-2023</strain>
        <tissue evidence="2">Liver</tissue>
    </source>
</reference>
<evidence type="ECO:0000256" key="1">
    <source>
        <dbReference type="SAM" id="Phobius"/>
    </source>
</evidence>
<dbReference type="InterPro" id="IPR036179">
    <property type="entry name" value="Ig-like_dom_sf"/>
</dbReference>
<organism evidence="2 3">
    <name type="scientific">Cirrhinus molitorella</name>
    <name type="common">mud carp</name>
    <dbReference type="NCBI Taxonomy" id="172907"/>
    <lineage>
        <taxon>Eukaryota</taxon>
        <taxon>Metazoa</taxon>
        <taxon>Chordata</taxon>
        <taxon>Craniata</taxon>
        <taxon>Vertebrata</taxon>
        <taxon>Euteleostomi</taxon>
        <taxon>Actinopterygii</taxon>
        <taxon>Neopterygii</taxon>
        <taxon>Teleostei</taxon>
        <taxon>Ostariophysi</taxon>
        <taxon>Cypriniformes</taxon>
        <taxon>Cyprinidae</taxon>
        <taxon>Labeoninae</taxon>
        <taxon>Labeonini</taxon>
        <taxon>Cirrhinus</taxon>
    </lineage>
</organism>
<dbReference type="Proteomes" id="UP001558613">
    <property type="component" value="Unassembled WGS sequence"/>
</dbReference>
<name>A0ABR3LJD7_9TELE</name>
<dbReference type="EMBL" id="JAYMGO010000022">
    <property type="protein sequence ID" value="KAL1251757.1"/>
    <property type="molecule type" value="Genomic_DNA"/>
</dbReference>
<keyword evidence="3" id="KW-1185">Reference proteome</keyword>
<gene>
    <name evidence="2" type="ORF">QQF64_019553</name>
</gene>